<comment type="caution">
    <text evidence="1">The sequence shown here is derived from an EMBL/GenBank/DDBJ whole genome shotgun (WGS) entry which is preliminary data.</text>
</comment>
<sequence>MAKQEKKIQSIETNNGVTVITYEDGSQEIQHGGGTISAGTITGGVSFSRKKK</sequence>
<gene>
    <name evidence="1" type="ORF">Q8A49_20450</name>
</gene>
<dbReference type="Proteomes" id="UP001348641">
    <property type="component" value="Unassembled WGS sequence"/>
</dbReference>
<reference evidence="1 2" key="1">
    <citation type="submission" date="2023-07" db="EMBL/GenBank/DDBJ databases">
        <authorList>
            <person name="Girao M."/>
            <person name="Carvalho M.F."/>
        </authorList>
    </citation>
    <scope>NUCLEOTIDE SEQUENCE [LARGE SCALE GENOMIC DNA]</scope>
    <source>
        <strain evidence="1 2">66/93</strain>
    </source>
</reference>
<protein>
    <submittedName>
        <fullName evidence="1">Uncharacterized protein</fullName>
    </submittedName>
</protein>
<organism evidence="1 2">
    <name type="scientific">Nocardiopsis tropica</name>
    <dbReference type="NCBI Taxonomy" id="109330"/>
    <lineage>
        <taxon>Bacteria</taxon>
        <taxon>Bacillati</taxon>
        <taxon>Actinomycetota</taxon>
        <taxon>Actinomycetes</taxon>
        <taxon>Streptosporangiales</taxon>
        <taxon>Nocardiopsidaceae</taxon>
        <taxon>Nocardiopsis</taxon>
    </lineage>
</organism>
<accession>A0ABU7KUB1</accession>
<evidence type="ECO:0000313" key="2">
    <source>
        <dbReference type="Proteomes" id="UP001348641"/>
    </source>
</evidence>
<dbReference type="RefSeq" id="WP_330159874.1">
    <property type="nucleotide sequence ID" value="NZ_BAAAJA010000019.1"/>
</dbReference>
<dbReference type="EMBL" id="JAUUCC010000056">
    <property type="protein sequence ID" value="MEE2052878.1"/>
    <property type="molecule type" value="Genomic_DNA"/>
</dbReference>
<evidence type="ECO:0000313" key="1">
    <source>
        <dbReference type="EMBL" id="MEE2052878.1"/>
    </source>
</evidence>
<proteinExistence type="predicted"/>
<name>A0ABU7KUB1_9ACTN</name>